<keyword evidence="2" id="KW-1185">Reference proteome</keyword>
<reference evidence="1 2" key="1">
    <citation type="journal article" date="2021" name="Phytopathology">
        <title>Complete genome sequence of Ralstonia syzygii subsp. indonesiensis strain LLRS-1, isolated from wilted tobacco in China.</title>
        <authorList>
            <person name="Lu C.H."/>
            <person name="Li J.Y."/>
            <person name="Mi M.G."/>
            <person name="Lin Z.L."/>
            <person name="Jiang N."/>
            <person name="Gai X."/>
            <person name="Ma J.H."/>
            <person name="Lei L.P."/>
            <person name="Xia Z.Y."/>
        </authorList>
    </citation>
    <scope>NUCLEOTIDE SEQUENCE [LARGE SCALE GENOMIC DNA]</scope>
    <source>
        <strain evidence="1 2">LLRS-1</strain>
    </source>
</reference>
<proteinExistence type="predicted"/>
<gene>
    <name evidence="1" type="ORF">GO998_12545</name>
</gene>
<evidence type="ECO:0008006" key="3">
    <source>
        <dbReference type="Google" id="ProtNLM"/>
    </source>
</evidence>
<name>A0ABX7ZI12_9RALS</name>
<protein>
    <recommendedName>
        <fullName evidence="3">RiboL-PSP-HEPN domain-containing protein</fullName>
    </recommendedName>
</protein>
<dbReference type="EMBL" id="CP046729">
    <property type="protein sequence ID" value="QUP54514.1"/>
    <property type="molecule type" value="Genomic_DNA"/>
</dbReference>
<organism evidence="1 2">
    <name type="scientific">Ralstonia syzygii</name>
    <dbReference type="NCBI Taxonomy" id="28097"/>
    <lineage>
        <taxon>Bacteria</taxon>
        <taxon>Pseudomonadati</taxon>
        <taxon>Pseudomonadota</taxon>
        <taxon>Betaproteobacteria</taxon>
        <taxon>Burkholderiales</taxon>
        <taxon>Burkholderiaceae</taxon>
        <taxon>Ralstonia</taxon>
        <taxon>Ralstonia solanacearum species complex</taxon>
    </lineage>
</organism>
<dbReference type="RefSeq" id="WP_211903783.1">
    <property type="nucleotide sequence ID" value="NZ_CP046729.1"/>
</dbReference>
<evidence type="ECO:0000313" key="2">
    <source>
        <dbReference type="Proteomes" id="UP000677898"/>
    </source>
</evidence>
<sequence>MLAKYNNVESTVTIKFSDLCKSVFPPNESAIDTFYRVRDVVIVNAYKDPFASDPSLRSNLLLLLFSGAESYFRRIISEVLSFCPIAAEAAAQQQVAFGAISTFGISNLGFAFSDTKGLTSSGEIINRTKNMLGISISKTSSIGVSIEEFERICNFRHSIAHSSGELLYTNRRDLKIATSGRLQVEIDNKGIQDIAQIVVNCVRAYNNFVANELIQRWFSEGCLRGRWQSDRRIFNSHYSTFSSRRDGMPSDSAHEIYKTAKSKIKMREKNL</sequence>
<evidence type="ECO:0000313" key="1">
    <source>
        <dbReference type="EMBL" id="QUP54514.1"/>
    </source>
</evidence>
<accession>A0ABX7ZI12</accession>
<dbReference type="Proteomes" id="UP000677898">
    <property type="component" value="Chromosome"/>
</dbReference>